<name>A0A3M7PHM1_BRAPC</name>
<protein>
    <submittedName>
        <fullName evidence="2">Uncharacterized protein</fullName>
    </submittedName>
</protein>
<feature type="compositionally biased region" description="Acidic residues" evidence="1">
    <location>
        <begin position="159"/>
        <end position="173"/>
    </location>
</feature>
<dbReference type="Proteomes" id="UP000276133">
    <property type="component" value="Unassembled WGS sequence"/>
</dbReference>
<evidence type="ECO:0000313" key="2">
    <source>
        <dbReference type="EMBL" id="RMZ98611.1"/>
    </source>
</evidence>
<dbReference type="AlphaFoldDB" id="A0A3M7PHM1"/>
<gene>
    <name evidence="2" type="ORF">BpHYR1_016759</name>
</gene>
<evidence type="ECO:0000313" key="3">
    <source>
        <dbReference type="Proteomes" id="UP000276133"/>
    </source>
</evidence>
<organism evidence="2 3">
    <name type="scientific">Brachionus plicatilis</name>
    <name type="common">Marine rotifer</name>
    <name type="synonym">Brachionus muelleri</name>
    <dbReference type="NCBI Taxonomy" id="10195"/>
    <lineage>
        <taxon>Eukaryota</taxon>
        <taxon>Metazoa</taxon>
        <taxon>Spiralia</taxon>
        <taxon>Gnathifera</taxon>
        <taxon>Rotifera</taxon>
        <taxon>Eurotatoria</taxon>
        <taxon>Monogononta</taxon>
        <taxon>Pseudotrocha</taxon>
        <taxon>Ploima</taxon>
        <taxon>Brachionidae</taxon>
        <taxon>Brachionus</taxon>
    </lineage>
</organism>
<sequence length="173" mass="19459">MGGDEKGYKFGDRESARTRGGFTYFKHENARGMIVDEFRWRAKWSSELDEDTTSSSRFFRSGKLRDRAESKIGTDCEPTLTCPDDKPTKNAIDPGMVINNVVLQEVELLTSGEKPYKCSKDGSDLIWCPFSVRCTDRSAIVLRKPVRDPVQTPAPAPDAENEDPEYVDVADEL</sequence>
<comment type="caution">
    <text evidence="2">The sequence shown here is derived from an EMBL/GenBank/DDBJ whole genome shotgun (WGS) entry which is preliminary data.</text>
</comment>
<reference evidence="2 3" key="1">
    <citation type="journal article" date="2018" name="Sci. Rep.">
        <title>Genomic signatures of local adaptation to the degree of environmental predictability in rotifers.</title>
        <authorList>
            <person name="Franch-Gras L."/>
            <person name="Hahn C."/>
            <person name="Garcia-Roger E.M."/>
            <person name="Carmona M.J."/>
            <person name="Serra M."/>
            <person name="Gomez A."/>
        </authorList>
    </citation>
    <scope>NUCLEOTIDE SEQUENCE [LARGE SCALE GENOMIC DNA]</scope>
    <source>
        <strain evidence="2">HYR1</strain>
    </source>
</reference>
<keyword evidence="3" id="KW-1185">Reference proteome</keyword>
<accession>A0A3M7PHM1</accession>
<evidence type="ECO:0000256" key="1">
    <source>
        <dbReference type="SAM" id="MobiDB-lite"/>
    </source>
</evidence>
<dbReference type="EMBL" id="REGN01010666">
    <property type="protein sequence ID" value="RMZ98611.1"/>
    <property type="molecule type" value="Genomic_DNA"/>
</dbReference>
<feature type="region of interest" description="Disordered" evidence="1">
    <location>
        <begin position="146"/>
        <end position="173"/>
    </location>
</feature>
<proteinExistence type="predicted"/>